<evidence type="ECO:0000256" key="2">
    <source>
        <dbReference type="ARBA" id="ARBA00023054"/>
    </source>
</evidence>
<evidence type="ECO:0008006" key="7">
    <source>
        <dbReference type="Google" id="ProtNLM"/>
    </source>
</evidence>
<comment type="caution">
    <text evidence="5">The sequence shown here is derived from an EMBL/GenBank/DDBJ whole genome shotgun (WGS) entry which is preliminary data.</text>
</comment>
<dbReference type="Pfam" id="PF07047">
    <property type="entry name" value="OPA3"/>
    <property type="match status" value="1"/>
</dbReference>
<dbReference type="GO" id="GO:0005739">
    <property type="term" value="C:mitochondrion"/>
    <property type="evidence" value="ECO:0007669"/>
    <property type="project" value="TreeGrafter"/>
</dbReference>
<dbReference type="AlphaFoldDB" id="A0AAD8ADT3"/>
<sequence length="241" mass="27520">MPPAQFYNWCEVQAKMWIMNLGKPVSVPQLNEQMAIELGANLIGETLIFVMAAGILFMEYSRQARKERGKEESRRDEIQRLNMILEDLYFQSEKQDAQIRELMRSVNELQGNVIHKPWVGRPPKSPPPPPPSQMPTHQPRELIPVPEIDVDKKSEPKNPGSTLDKIVISNKIGHSGIIMKALDYFEFEVDPDFITTVVKVNSIRHKCRPPVHLLREKLELCNKDGAHATVVHLSPFESGRL</sequence>
<dbReference type="PANTHER" id="PTHR12499">
    <property type="entry name" value="OPTIC ATROPHY 3 PROTEIN OPA3"/>
    <property type="match status" value="1"/>
</dbReference>
<reference evidence="5" key="1">
    <citation type="journal article" date="2023" name="IScience">
        <title>Live-bearing cockroach genome reveals convergent evolutionary mechanisms linked to viviparity in insects and beyond.</title>
        <authorList>
            <person name="Fouks B."/>
            <person name="Harrison M.C."/>
            <person name="Mikhailova A.A."/>
            <person name="Marchal E."/>
            <person name="English S."/>
            <person name="Carruthers M."/>
            <person name="Jennings E.C."/>
            <person name="Chiamaka E.L."/>
            <person name="Frigard R.A."/>
            <person name="Pippel M."/>
            <person name="Attardo G.M."/>
            <person name="Benoit J.B."/>
            <person name="Bornberg-Bauer E."/>
            <person name="Tobe S.S."/>
        </authorList>
    </citation>
    <scope>NUCLEOTIDE SEQUENCE</scope>
    <source>
        <strain evidence="5">Stay&amp;Tobe</strain>
    </source>
</reference>
<keyword evidence="4" id="KW-0472">Membrane</keyword>
<evidence type="ECO:0000256" key="4">
    <source>
        <dbReference type="SAM" id="Phobius"/>
    </source>
</evidence>
<keyword evidence="6" id="KW-1185">Reference proteome</keyword>
<comment type="similarity">
    <text evidence="1">Belongs to the OPA3 family.</text>
</comment>
<protein>
    <recommendedName>
        <fullName evidence="7">OPA3-like protein CG13603</fullName>
    </recommendedName>
</protein>
<dbReference type="InterPro" id="IPR010754">
    <property type="entry name" value="OPA3-like"/>
</dbReference>
<dbReference type="EMBL" id="JASPKZ010001620">
    <property type="protein sequence ID" value="KAJ9597264.1"/>
    <property type="molecule type" value="Genomic_DNA"/>
</dbReference>
<evidence type="ECO:0000313" key="6">
    <source>
        <dbReference type="Proteomes" id="UP001233999"/>
    </source>
</evidence>
<evidence type="ECO:0000313" key="5">
    <source>
        <dbReference type="EMBL" id="KAJ9597264.1"/>
    </source>
</evidence>
<feature type="transmembrane region" description="Helical" evidence="4">
    <location>
        <begin position="38"/>
        <end position="58"/>
    </location>
</feature>
<dbReference type="PANTHER" id="PTHR12499:SF0">
    <property type="entry name" value="OPTIC ATROPHY 3 PROTEIN"/>
    <property type="match status" value="1"/>
</dbReference>
<name>A0AAD8ADT3_DIPPU</name>
<keyword evidence="4" id="KW-0812">Transmembrane</keyword>
<evidence type="ECO:0000256" key="1">
    <source>
        <dbReference type="ARBA" id="ARBA00007584"/>
    </source>
</evidence>
<keyword evidence="4" id="KW-1133">Transmembrane helix</keyword>
<dbReference type="Proteomes" id="UP001233999">
    <property type="component" value="Unassembled WGS sequence"/>
</dbReference>
<proteinExistence type="inferred from homology"/>
<keyword evidence="2" id="KW-0175">Coiled coil</keyword>
<feature type="non-terminal residue" evidence="5">
    <location>
        <position position="241"/>
    </location>
</feature>
<feature type="compositionally biased region" description="Pro residues" evidence="3">
    <location>
        <begin position="123"/>
        <end position="133"/>
    </location>
</feature>
<dbReference type="GO" id="GO:0019216">
    <property type="term" value="P:regulation of lipid metabolic process"/>
    <property type="evidence" value="ECO:0007669"/>
    <property type="project" value="TreeGrafter"/>
</dbReference>
<evidence type="ECO:0000256" key="3">
    <source>
        <dbReference type="SAM" id="MobiDB-lite"/>
    </source>
</evidence>
<reference evidence="5" key="2">
    <citation type="submission" date="2023-05" db="EMBL/GenBank/DDBJ databases">
        <authorList>
            <person name="Fouks B."/>
        </authorList>
    </citation>
    <scope>NUCLEOTIDE SEQUENCE</scope>
    <source>
        <strain evidence="5">Stay&amp;Tobe</strain>
        <tissue evidence="5">Testes</tissue>
    </source>
</reference>
<accession>A0AAD8ADT3</accession>
<feature type="region of interest" description="Disordered" evidence="3">
    <location>
        <begin position="115"/>
        <end position="139"/>
    </location>
</feature>
<gene>
    <name evidence="5" type="ORF">L9F63_011868</name>
</gene>
<organism evidence="5 6">
    <name type="scientific">Diploptera punctata</name>
    <name type="common">Pacific beetle cockroach</name>
    <dbReference type="NCBI Taxonomy" id="6984"/>
    <lineage>
        <taxon>Eukaryota</taxon>
        <taxon>Metazoa</taxon>
        <taxon>Ecdysozoa</taxon>
        <taxon>Arthropoda</taxon>
        <taxon>Hexapoda</taxon>
        <taxon>Insecta</taxon>
        <taxon>Pterygota</taxon>
        <taxon>Neoptera</taxon>
        <taxon>Polyneoptera</taxon>
        <taxon>Dictyoptera</taxon>
        <taxon>Blattodea</taxon>
        <taxon>Blaberoidea</taxon>
        <taxon>Blaberidae</taxon>
        <taxon>Diplopterinae</taxon>
        <taxon>Diploptera</taxon>
    </lineage>
</organism>